<protein>
    <recommendedName>
        <fullName evidence="1">MoaB/Mog domain-containing protein</fullName>
    </recommendedName>
</protein>
<dbReference type="PANTHER" id="PTHR47675">
    <property type="entry name" value="MOLYBDOPTERIN BINDING DOMAIN PROTEIN (AFU_ORTHOLOGUE AFUA_5G11210)"/>
    <property type="match status" value="1"/>
</dbReference>
<organism evidence="2 3">
    <name type="scientific">Malassezia brasiliensis</name>
    <dbReference type="NCBI Taxonomy" id="1821822"/>
    <lineage>
        <taxon>Eukaryota</taxon>
        <taxon>Fungi</taxon>
        <taxon>Dikarya</taxon>
        <taxon>Basidiomycota</taxon>
        <taxon>Ustilaginomycotina</taxon>
        <taxon>Malasseziomycetes</taxon>
        <taxon>Malasseziales</taxon>
        <taxon>Malasseziaceae</taxon>
        <taxon>Malassezia</taxon>
    </lineage>
</organism>
<keyword evidence="3" id="KW-1185">Reference proteome</keyword>
<dbReference type="Proteomes" id="UP001216638">
    <property type="component" value="Chromosome 1"/>
</dbReference>
<evidence type="ECO:0000259" key="1">
    <source>
        <dbReference type="SMART" id="SM00852"/>
    </source>
</evidence>
<sequence>MSSSEIPPLFTPTPPEQIREHGPYIRTAACLIIGDEVLNGKTLDTNSNKLAKLCFELGIELKRTEVIPDDEETIAESAQRLSRAYDWVVTSGGIGPTPDDITYASLAKAFGNVALQHDQETIRRMQITLAHRMNLAEVSDEVTQARHRMALFPANAEIIFPTREFWVPVVRVNGNVCILPGVPRIFEGLLQAYVPYLRLDPAAPKPIRRLIEVHQPESSLSPLLTRLTKDGKQDNIRVV</sequence>
<dbReference type="AlphaFoldDB" id="A0AAF0DP89"/>
<dbReference type="EMBL" id="CP119951">
    <property type="protein sequence ID" value="WFC93433.1"/>
    <property type="molecule type" value="Genomic_DNA"/>
</dbReference>
<reference evidence="2" key="1">
    <citation type="submission" date="2023-03" db="EMBL/GenBank/DDBJ databases">
        <title>Mating type loci evolution in Malassezia.</title>
        <authorList>
            <person name="Coelho M.A."/>
        </authorList>
    </citation>
    <scope>NUCLEOTIDE SEQUENCE</scope>
    <source>
        <strain evidence="2">CBS 14135</strain>
    </source>
</reference>
<dbReference type="InterPro" id="IPR001453">
    <property type="entry name" value="MoaB/Mog_dom"/>
</dbReference>
<dbReference type="Pfam" id="PF00994">
    <property type="entry name" value="MoCF_biosynth"/>
    <property type="match status" value="1"/>
</dbReference>
<dbReference type="Gene3D" id="3.40.980.10">
    <property type="entry name" value="MoaB/Mog-like domain"/>
    <property type="match status" value="1"/>
</dbReference>
<dbReference type="GO" id="GO:0042726">
    <property type="term" value="P:flavin-containing compound metabolic process"/>
    <property type="evidence" value="ECO:0007669"/>
    <property type="project" value="TreeGrafter"/>
</dbReference>
<dbReference type="PANTHER" id="PTHR47675:SF1">
    <property type="entry name" value="MOLYBDOPTERIN BINDING DOMAIN PROTEIN (AFU_ORTHOLOGUE AFUA_5G11210)"/>
    <property type="match status" value="1"/>
</dbReference>
<dbReference type="InterPro" id="IPR036425">
    <property type="entry name" value="MoaB/Mog-like_dom_sf"/>
</dbReference>
<evidence type="ECO:0000313" key="2">
    <source>
        <dbReference type="EMBL" id="WFC93433.1"/>
    </source>
</evidence>
<gene>
    <name evidence="2" type="ORF">MBRA1_000053</name>
</gene>
<dbReference type="SUPFAM" id="SSF53218">
    <property type="entry name" value="Molybdenum cofactor biosynthesis proteins"/>
    <property type="match status" value="1"/>
</dbReference>
<evidence type="ECO:0000313" key="3">
    <source>
        <dbReference type="Proteomes" id="UP001216638"/>
    </source>
</evidence>
<feature type="domain" description="MoaB/Mog" evidence="1">
    <location>
        <begin position="29"/>
        <end position="200"/>
    </location>
</feature>
<dbReference type="GO" id="GO:0047884">
    <property type="term" value="F:FAD diphosphatase activity"/>
    <property type="evidence" value="ECO:0007669"/>
    <property type="project" value="TreeGrafter"/>
</dbReference>
<accession>A0AAF0DP89</accession>
<name>A0AAF0DP89_9BASI</name>
<dbReference type="SMART" id="SM00852">
    <property type="entry name" value="MoCF_biosynth"/>
    <property type="match status" value="1"/>
</dbReference>
<proteinExistence type="predicted"/>
<dbReference type="CDD" id="cd00885">
    <property type="entry name" value="cinA"/>
    <property type="match status" value="1"/>
</dbReference>